<proteinExistence type="predicted"/>
<reference evidence="2" key="1">
    <citation type="submission" date="2021-06" db="EMBL/GenBank/DDBJ databases">
        <authorList>
            <person name="Kallberg Y."/>
            <person name="Tangrot J."/>
            <person name="Rosling A."/>
        </authorList>
    </citation>
    <scope>NUCLEOTIDE SEQUENCE</scope>
    <source>
        <strain evidence="2">IN212</strain>
    </source>
</reference>
<protein>
    <submittedName>
        <fullName evidence="2">13257_t:CDS:1</fullName>
    </submittedName>
</protein>
<organism evidence="2 3">
    <name type="scientific">Racocetra fulgida</name>
    <dbReference type="NCBI Taxonomy" id="60492"/>
    <lineage>
        <taxon>Eukaryota</taxon>
        <taxon>Fungi</taxon>
        <taxon>Fungi incertae sedis</taxon>
        <taxon>Mucoromycota</taxon>
        <taxon>Glomeromycotina</taxon>
        <taxon>Glomeromycetes</taxon>
        <taxon>Diversisporales</taxon>
        <taxon>Gigasporaceae</taxon>
        <taxon>Racocetra</taxon>
    </lineage>
</organism>
<accession>A0A9N9IJJ5</accession>
<feature type="non-terminal residue" evidence="2">
    <location>
        <position position="1"/>
    </location>
</feature>
<dbReference type="OrthoDB" id="10422008at2759"/>
<evidence type="ECO:0000313" key="3">
    <source>
        <dbReference type="Proteomes" id="UP000789396"/>
    </source>
</evidence>
<evidence type="ECO:0000313" key="2">
    <source>
        <dbReference type="EMBL" id="CAG8739907.1"/>
    </source>
</evidence>
<feature type="compositionally biased region" description="Polar residues" evidence="1">
    <location>
        <begin position="24"/>
        <end position="57"/>
    </location>
</feature>
<comment type="caution">
    <text evidence="2">The sequence shown here is derived from an EMBL/GenBank/DDBJ whole genome shotgun (WGS) entry which is preliminary data.</text>
</comment>
<gene>
    <name evidence="2" type="ORF">RFULGI_LOCUS12779</name>
</gene>
<feature type="non-terminal residue" evidence="2">
    <location>
        <position position="85"/>
    </location>
</feature>
<feature type="region of interest" description="Disordered" evidence="1">
    <location>
        <begin position="24"/>
        <end position="58"/>
    </location>
</feature>
<keyword evidence="3" id="KW-1185">Reference proteome</keyword>
<name>A0A9N9IJJ5_9GLOM</name>
<evidence type="ECO:0000256" key="1">
    <source>
        <dbReference type="SAM" id="MobiDB-lite"/>
    </source>
</evidence>
<dbReference type="AlphaFoldDB" id="A0A9N9IJJ5"/>
<sequence length="85" mass="9062">CLQAQVETLLATSKAQEVINEAPISTANISTPPESPCNSRPSSDLFNEMTSESNSITDGIISGENEAANEEERHEVAEEIVVDDG</sequence>
<feature type="region of interest" description="Disordered" evidence="1">
    <location>
        <begin position="66"/>
        <end position="85"/>
    </location>
</feature>
<dbReference type="Proteomes" id="UP000789396">
    <property type="component" value="Unassembled WGS sequence"/>
</dbReference>
<dbReference type="EMBL" id="CAJVPZ010031681">
    <property type="protein sequence ID" value="CAG8739907.1"/>
    <property type="molecule type" value="Genomic_DNA"/>
</dbReference>